<dbReference type="InterPro" id="IPR026835">
    <property type="entry name" value="YqcG_C"/>
</dbReference>
<dbReference type="EMBL" id="OCND01000008">
    <property type="protein sequence ID" value="SOD56024.1"/>
    <property type="molecule type" value="Genomic_DNA"/>
</dbReference>
<dbReference type="Pfam" id="PF25023">
    <property type="entry name" value="TEN_YD-shell"/>
    <property type="match status" value="1"/>
</dbReference>
<feature type="compositionally biased region" description="Basic and acidic residues" evidence="2">
    <location>
        <begin position="225"/>
        <end position="237"/>
    </location>
</feature>
<evidence type="ECO:0000256" key="1">
    <source>
        <dbReference type="ARBA" id="ARBA00022737"/>
    </source>
</evidence>
<gene>
    <name evidence="5" type="ORF">SAMN06296416_108137</name>
</gene>
<keyword evidence="1" id="KW-0677">Repeat</keyword>
<feature type="compositionally biased region" description="Basic and acidic residues" evidence="2">
    <location>
        <begin position="255"/>
        <end position="276"/>
    </location>
</feature>
<feature type="compositionally biased region" description="Basic and acidic residues" evidence="2">
    <location>
        <begin position="296"/>
        <end position="310"/>
    </location>
</feature>
<dbReference type="Gene3D" id="2.180.10.10">
    <property type="entry name" value="RHS repeat-associated core"/>
    <property type="match status" value="1"/>
</dbReference>
<dbReference type="NCBIfam" id="TIGR03696">
    <property type="entry name" value="Rhs_assc_core"/>
    <property type="match status" value="1"/>
</dbReference>
<evidence type="ECO:0000259" key="3">
    <source>
        <dbReference type="Pfam" id="PF14410"/>
    </source>
</evidence>
<evidence type="ECO:0000256" key="2">
    <source>
        <dbReference type="SAM" id="MobiDB-lite"/>
    </source>
</evidence>
<dbReference type="InterPro" id="IPR056823">
    <property type="entry name" value="TEN-like_YD-shell"/>
</dbReference>
<sequence>MATGLHSIMSMAVRAVVAALLWLLALSTSAQTVRYIHTDALGSVAVVTDQNRNVVERREYEPYGRQLTPAIKDGPGYTGHVQDAATGLTYMQQRYYDPGIGRFLSVDPITALSSPAGMFNRYKYAANNPYGFKDPDGRQECRSCEMSYGASVGYMLRNDPERMRIWSGGEAAATTAGSGAEDGAALGQAAGEFVDNRDFSATAVATMAIKAVVFKATHRRVTLRKDTRQQIEAKQPRNSEGQMVDPNTGQPLKPGEIDVGHKPGQEWRKRKADHEASGSSRSEVIRAENNPDIYQLEDRSSNRSRRFEDD</sequence>
<evidence type="ECO:0000313" key="5">
    <source>
        <dbReference type="EMBL" id="SOD56024.1"/>
    </source>
</evidence>
<protein>
    <submittedName>
        <fullName evidence="5">RHS repeat-associated core domain-containing protein</fullName>
    </submittedName>
</protein>
<dbReference type="PANTHER" id="PTHR32305:SF15">
    <property type="entry name" value="PROTEIN RHSA-RELATED"/>
    <property type="match status" value="1"/>
</dbReference>
<dbReference type="Proteomes" id="UP000219374">
    <property type="component" value="Unassembled WGS sequence"/>
</dbReference>
<feature type="domain" description="Teneurin-like YD-shell" evidence="4">
    <location>
        <begin position="30"/>
        <end position="129"/>
    </location>
</feature>
<proteinExistence type="predicted"/>
<feature type="domain" description="Toxin YqcG C-terminal" evidence="3">
    <location>
        <begin position="240"/>
        <end position="308"/>
    </location>
</feature>
<evidence type="ECO:0000259" key="4">
    <source>
        <dbReference type="Pfam" id="PF25023"/>
    </source>
</evidence>
<feature type="region of interest" description="Disordered" evidence="2">
    <location>
        <begin position="225"/>
        <end position="310"/>
    </location>
</feature>
<evidence type="ECO:0000313" key="6">
    <source>
        <dbReference type="Proteomes" id="UP000219374"/>
    </source>
</evidence>
<dbReference type="Pfam" id="PF14410">
    <property type="entry name" value="GH-E"/>
    <property type="match status" value="1"/>
</dbReference>
<accession>A0A286DBI1</accession>
<reference evidence="5 6" key="1">
    <citation type="submission" date="2017-09" db="EMBL/GenBank/DDBJ databases">
        <authorList>
            <person name="Ehlers B."/>
            <person name="Leendertz F.H."/>
        </authorList>
    </citation>
    <scope>NUCLEOTIDE SEQUENCE [LARGE SCALE GENOMIC DNA]</scope>
    <source>
        <strain evidence="5 6">CGMCC 1.10978</strain>
    </source>
</reference>
<dbReference type="AlphaFoldDB" id="A0A286DBI1"/>
<dbReference type="PANTHER" id="PTHR32305">
    <property type="match status" value="1"/>
</dbReference>
<dbReference type="InterPro" id="IPR022385">
    <property type="entry name" value="Rhs_assc_core"/>
</dbReference>
<keyword evidence="6" id="KW-1185">Reference proteome</keyword>
<organism evidence="5 6">
    <name type="scientific">Pseudoxanthomonas wuyuanensis</name>
    <dbReference type="NCBI Taxonomy" id="1073196"/>
    <lineage>
        <taxon>Bacteria</taxon>
        <taxon>Pseudomonadati</taxon>
        <taxon>Pseudomonadota</taxon>
        <taxon>Gammaproteobacteria</taxon>
        <taxon>Lysobacterales</taxon>
        <taxon>Lysobacteraceae</taxon>
        <taxon>Pseudoxanthomonas</taxon>
    </lineage>
</organism>
<feature type="compositionally biased region" description="Polar residues" evidence="2">
    <location>
        <begin position="238"/>
        <end position="250"/>
    </location>
</feature>
<name>A0A286DBI1_9GAMM</name>
<dbReference type="InterPro" id="IPR050708">
    <property type="entry name" value="T6SS_VgrG/RHS"/>
</dbReference>